<dbReference type="AlphaFoldDB" id="A0A850H4D3"/>
<dbReference type="NCBIfam" id="TIGR02401">
    <property type="entry name" value="trehalose_TreY"/>
    <property type="match status" value="1"/>
</dbReference>
<proteinExistence type="predicted"/>
<dbReference type="GO" id="GO:0047470">
    <property type="term" value="F:(1,4)-alpha-D-glucan 1-alpha-D-glucosylmutase activity"/>
    <property type="evidence" value="ECO:0007669"/>
    <property type="project" value="TreeGrafter"/>
</dbReference>
<organism evidence="2 3">
    <name type="scientific">Qipengyuania atrilutea</name>
    <dbReference type="NCBI Taxonomy" id="2744473"/>
    <lineage>
        <taxon>Bacteria</taxon>
        <taxon>Pseudomonadati</taxon>
        <taxon>Pseudomonadota</taxon>
        <taxon>Alphaproteobacteria</taxon>
        <taxon>Sphingomonadales</taxon>
        <taxon>Erythrobacteraceae</taxon>
        <taxon>Qipengyuania</taxon>
    </lineage>
</organism>
<comment type="caution">
    <text evidence="2">The sequence shown here is derived from an EMBL/GenBank/DDBJ whole genome shotgun (WGS) entry which is preliminary data.</text>
</comment>
<dbReference type="PANTHER" id="PTHR10357">
    <property type="entry name" value="ALPHA-AMYLASE FAMILY MEMBER"/>
    <property type="match status" value="1"/>
</dbReference>
<dbReference type="Proteomes" id="UP000561438">
    <property type="component" value="Unassembled WGS sequence"/>
</dbReference>
<gene>
    <name evidence="2" type="primary">treY</name>
    <name evidence="2" type="ORF">HUV48_06955</name>
</gene>
<dbReference type="InterPro" id="IPR012767">
    <property type="entry name" value="Trehalose_TreY"/>
</dbReference>
<dbReference type="Gene3D" id="1.10.10.470">
    <property type="entry name" value="Maltooligosyl trehalose synthase, domain 4"/>
    <property type="match status" value="1"/>
</dbReference>
<dbReference type="Pfam" id="PF00128">
    <property type="entry name" value="Alpha-amylase"/>
    <property type="match status" value="1"/>
</dbReference>
<dbReference type="InterPro" id="IPR006047">
    <property type="entry name" value="GH13_cat_dom"/>
</dbReference>
<dbReference type="GO" id="GO:0005992">
    <property type="term" value="P:trehalose biosynthetic process"/>
    <property type="evidence" value="ECO:0007669"/>
    <property type="project" value="TreeGrafter"/>
</dbReference>
<evidence type="ECO:0000313" key="3">
    <source>
        <dbReference type="Proteomes" id="UP000561438"/>
    </source>
</evidence>
<dbReference type="InterPro" id="IPR013797">
    <property type="entry name" value="Maltooligo_trehalose_synth_4"/>
</dbReference>
<dbReference type="Gene3D" id="3.20.20.80">
    <property type="entry name" value="Glycosidases"/>
    <property type="match status" value="3"/>
</dbReference>
<reference evidence="2 3" key="1">
    <citation type="submission" date="2020-06" db="EMBL/GenBank/DDBJ databases">
        <title>Altererythrobacter sp. HHU K3-1.</title>
        <authorList>
            <person name="Zhang D."/>
            <person name="Xue H."/>
        </authorList>
    </citation>
    <scope>NUCLEOTIDE SEQUENCE [LARGE SCALE GENOMIC DNA]</scope>
    <source>
        <strain evidence="2 3">HHU K3-1</strain>
    </source>
</reference>
<protein>
    <submittedName>
        <fullName evidence="2">Malto-oligosyltrehalose synthase</fullName>
    </submittedName>
</protein>
<dbReference type="PANTHER" id="PTHR10357:SF216">
    <property type="entry name" value="MALTOOLIGOSYL TREHALOSE SYNTHASE-RELATED"/>
    <property type="match status" value="1"/>
</dbReference>
<dbReference type="InterPro" id="IPR017853">
    <property type="entry name" value="GH"/>
</dbReference>
<dbReference type="EMBL" id="JABWGV010000002">
    <property type="protein sequence ID" value="NVD44758.1"/>
    <property type="molecule type" value="Genomic_DNA"/>
</dbReference>
<dbReference type="SUPFAM" id="SSF51445">
    <property type="entry name" value="(Trans)glycosidases"/>
    <property type="match status" value="1"/>
</dbReference>
<keyword evidence="3" id="KW-1185">Reference proteome</keyword>
<name>A0A850H4D3_9SPHN</name>
<evidence type="ECO:0000313" key="2">
    <source>
        <dbReference type="EMBL" id="NVD44758.1"/>
    </source>
</evidence>
<dbReference type="CDD" id="cd11336">
    <property type="entry name" value="AmyAc_MTSase"/>
    <property type="match status" value="1"/>
</dbReference>
<evidence type="ECO:0000259" key="1">
    <source>
        <dbReference type="SMART" id="SM00642"/>
    </source>
</evidence>
<dbReference type="SMART" id="SM00642">
    <property type="entry name" value="Aamy"/>
    <property type="match status" value="1"/>
</dbReference>
<sequence length="836" mass="92701">MTPRATYRLQFHRDFPFANGEELVPYLDRLGISHIYASPITVAVPGSQHGYDVVDPSRVNPELGGEEALRSMVTALRERGMGLIVDIVPNHMGVAGGHNEWWNDVLRRGQASEFAPFFDIDWRRPIVLPILGAPLPDVLTEGHIAIDHSGKEPVLTIYDERRVPLRPGEDALPEPGDTEAIARLLDKQHYRLAWWRQANDELNWRRFFTINELAGLRIEDDTVFEATHALYFRFWEEGLIDGVRIDHVDGLTDPAAYCRKLRERFDTLSRHADAPAGPAYIVVEKILAPGETLPEEWRMDGTSGYDFMEDVSALLHAPAGTKPLEALWHEFSGRQLSFHEEELQARKDMLAWSFESQLRDCVEAFGTLAASAPETAGLTAGMLRRGIERLLWVFPVYRTYGSGSQAPQSDAEIRERVRRDAAAFTPPGEAEVADYILAWLAGEGPGDARLAAGAVRRFQQLSAPIAAKAVEDTAFYRYAPLLSRLDVGFDASRMASSISDFHAACETRARSFPHSMLATATHDHKRGEDVRARLAVLSALPETWASRVAAWDNASNGPDSGFHAADRYALYQMVFGAWPEGLTPDDDTGLEAFAERLSAWQEKALREAKLRSSWERPDSDYEQCANAFVAQLLNAGGTDSIAHEVFRLVKATAGATLANILVQTALRYTVPGMPDCYQGCELPDFSMVDPDNRRPVNFAKREALLASDRTAHPKIELMARLLDLRERHPALFASADYRRAEVSGPRADSVVAFTRSEGGKELHCAFVIRCAEPLLNGSDPVPPTSWWENTLVKFSPNDTVDAGYLFADLPVAIRLVEDGQATEIVGASDVAKSACV</sequence>
<accession>A0A850H4D3</accession>
<feature type="domain" description="Glycosyl hydrolase family 13 catalytic" evidence="1">
    <location>
        <begin position="17"/>
        <end position="423"/>
    </location>
</feature>
<dbReference type="GO" id="GO:0030980">
    <property type="term" value="P:alpha-glucan catabolic process"/>
    <property type="evidence" value="ECO:0007669"/>
    <property type="project" value="TreeGrafter"/>
</dbReference>